<evidence type="ECO:0008006" key="4">
    <source>
        <dbReference type="Google" id="ProtNLM"/>
    </source>
</evidence>
<feature type="signal peptide" evidence="1">
    <location>
        <begin position="1"/>
        <end position="23"/>
    </location>
</feature>
<dbReference type="EMBL" id="CAKLPX010000001">
    <property type="protein sequence ID" value="CAH0990052.1"/>
    <property type="molecule type" value="Genomic_DNA"/>
</dbReference>
<dbReference type="PROSITE" id="PS51257">
    <property type="entry name" value="PROKAR_LIPOPROTEIN"/>
    <property type="match status" value="1"/>
</dbReference>
<evidence type="ECO:0000256" key="1">
    <source>
        <dbReference type="SAM" id="SignalP"/>
    </source>
</evidence>
<name>A0ABN8EGQ1_9GAMM</name>
<gene>
    <name evidence="2" type="ORF">SIN8267_00135</name>
</gene>
<reference evidence="2" key="1">
    <citation type="submission" date="2021-12" db="EMBL/GenBank/DDBJ databases">
        <authorList>
            <person name="Rodrigo-Torres L."/>
            <person name="Arahal R. D."/>
            <person name="Lucena T."/>
        </authorList>
    </citation>
    <scope>NUCLEOTIDE SEQUENCE</scope>
    <source>
        <strain evidence="2">CECT 8267</strain>
    </source>
</reference>
<feature type="chain" id="PRO_5046806843" description="Lipoprotein" evidence="1">
    <location>
        <begin position="24"/>
        <end position="200"/>
    </location>
</feature>
<evidence type="ECO:0000313" key="2">
    <source>
        <dbReference type="EMBL" id="CAH0990052.1"/>
    </source>
</evidence>
<organism evidence="2 3">
    <name type="scientific">Sinobacterium norvegicum</name>
    <dbReference type="NCBI Taxonomy" id="1641715"/>
    <lineage>
        <taxon>Bacteria</taxon>
        <taxon>Pseudomonadati</taxon>
        <taxon>Pseudomonadota</taxon>
        <taxon>Gammaproteobacteria</taxon>
        <taxon>Cellvibrionales</taxon>
        <taxon>Spongiibacteraceae</taxon>
        <taxon>Sinobacterium</taxon>
    </lineage>
</organism>
<keyword evidence="1" id="KW-0732">Signal</keyword>
<protein>
    <recommendedName>
        <fullName evidence="4">Lipoprotein</fullName>
    </recommendedName>
</protein>
<comment type="caution">
    <text evidence="2">The sequence shown here is derived from an EMBL/GenBank/DDBJ whole genome shotgun (WGS) entry which is preliminary data.</text>
</comment>
<accession>A0ABN8EGQ1</accession>
<dbReference type="Proteomes" id="UP000838100">
    <property type="component" value="Unassembled WGS sequence"/>
</dbReference>
<sequence length="200" mass="22086">MLKNYPPLMAASAFLMIAGCSPAAINNAPLMADTDFPQGVYRIELFAHQRCAQSAVPLVKDKKYRLTVVAKSRLQDSDIVISRPPAATVERCQDHTYSDQDAEGAIDETGFCNQSLSTSTFMSHFKQSKNHEWFELIVATDECAKDSMIAVSDMSKLTDQPASYQFTATKSGNFSGFVNDAGWFYGNNKGYLLLELEAVQ</sequence>
<proteinExistence type="predicted"/>
<keyword evidence="3" id="KW-1185">Reference proteome</keyword>
<evidence type="ECO:0000313" key="3">
    <source>
        <dbReference type="Proteomes" id="UP000838100"/>
    </source>
</evidence>